<dbReference type="SMART" id="SM00448">
    <property type="entry name" value="REC"/>
    <property type="match status" value="1"/>
</dbReference>
<dbReference type="RefSeq" id="WP_073275178.1">
    <property type="nucleotide sequence ID" value="NZ_FRAC01000009.1"/>
</dbReference>
<accession>A0A1M6QA15</accession>
<dbReference type="PANTHER" id="PTHR43280">
    <property type="entry name" value="ARAC-FAMILY TRANSCRIPTIONAL REGULATOR"/>
    <property type="match status" value="1"/>
</dbReference>
<dbReference type="EMBL" id="FRAC01000009">
    <property type="protein sequence ID" value="SHK16937.1"/>
    <property type="molecule type" value="Genomic_DNA"/>
</dbReference>
<feature type="domain" description="Response regulatory" evidence="8">
    <location>
        <begin position="3"/>
        <end position="120"/>
    </location>
</feature>
<gene>
    <name evidence="9" type="ORF">SAMN02745136_01926</name>
</gene>
<dbReference type="SUPFAM" id="SSF46689">
    <property type="entry name" value="Homeodomain-like"/>
    <property type="match status" value="2"/>
</dbReference>
<sequence>MYRILIVDDDKLARKGLISMVPWEQCGLKVVGDVSNGAIALEFIEKNEVDVVVVDLSMPVLSGLDFIKESKKRHPDINYVVLSFHESFEYVQSALRLGALDYISKLRLEQEDCTEIFIRVSKIIDDYHKNAPQNNRKEADDRSVDGVCAEIEKAFWVYNEEVFQDILEHIQKEQFSQKQLYRIMLKMLHVLEKNFEIILLEHDYDKFDSDLIQLQNIRKDTFDRAVVMKYSGKIEIVILKSVDYILKNLTSDSLKSEKIADEMNMSRGYFSINFKKCTGFTVSNYIRKERVKLAKQILREEKITVAEVSCRVGYRDEKYFSKVFYSIEGVNCSEYRKQLSYF</sequence>
<dbReference type="GO" id="GO:0043565">
    <property type="term" value="F:sequence-specific DNA binding"/>
    <property type="evidence" value="ECO:0007669"/>
    <property type="project" value="InterPro"/>
</dbReference>
<evidence type="ECO:0000256" key="6">
    <source>
        <dbReference type="PROSITE-ProRule" id="PRU00169"/>
    </source>
</evidence>
<dbReference type="GO" id="GO:0003700">
    <property type="term" value="F:DNA-binding transcription factor activity"/>
    <property type="evidence" value="ECO:0007669"/>
    <property type="project" value="InterPro"/>
</dbReference>
<dbReference type="SMART" id="SM00342">
    <property type="entry name" value="HTH_ARAC"/>
    <property type="match status" value="1"/>
</dbReference>
<evidence type="ECO:0000259" key="7">
    <source>
        <dbReference type="PROSITE" id="PS01124"/>
    </source>
</evidence>
<keyword evidence="4" id="KW-0804">Transcription</keyword>
<evidence type="ECO:0000259" key="8">
    <source>
        <dbReference type="PROSITE" id="PS50110"/>
    </source>
</evidence>
<evidence type="ECO:0000256" key="2">
    <source>
        <dbReference type="ARBA" id="ARBA00023015"/>
    </source>
</evidence>
<feature type="domain" description="HTH araC/xylS-type" evidence="7">
    <location>
        <begin position="239"/>
        <end position="338"/>
    </location>
</feature>
<dbReference type="STRING" id="1121322.SAMN02745136_01926"/>
<evidence type="ECO:0000256" key="3">
    <source>
        <dbReference type="ARBA" id="ARBA00023125"/>
    </source>
</evidence>
<evidence type="ECO:0000256" key="1">
    <source>
        <dbReference type="ARBA" id="ARBA00018672"/>
    </source>
</evidence>
<reference evidence="9 10" key="1">
    <citation type="submission" date="2016-11" db="EMBL/GenBank/DDBJ databases">
        <authorList>
            <person name="Jaros S."/>
            <person name="Januszkiewicz K."/>
            <person name="Wedrychowicz H."/>
        </authorList>
    </citation>
    <scope>NUCLEOTIDE SEQUENCE [LARGE SCALE GENOMIC DNA]</scope>
    <source>
        <strain evidence="9 10">DSM 15929</strain>
    </source>
</reference>
<dbReference type="OrthoDB" id="1769137at2"/>
<dbReference type="SUPFAM" id="SSF52172">
    <property type="entry name" value="CheY-like"/>
    <property type="match status" value="1"/>
</dbReference>
<protein>
    <recommendedName>
        <fullName evidence="1">Stage 0 sporulation protein A homolog</fullName>
    </recommendedName>
</protein>
<name>A0A1M6QA15_9FIRM</name>
<dbReference type="InterPro" id="IPR011006">
    <property type="entry name" value="CheY-like_superfamily"/>
</dbReference>
<evidence type="ECO:0000313" key="10">
    <source>
        <dbReference type="Proteomes" id="UP000184386"/>
    </source>
</evidence>
<keyword evidence="6" id="KW-0597">Phosphoprotein</keyword>
<keyword evidence="10" id="KW-1185">Reference proteome</keyword>
<dbReference type="PROSITE" id="PS50110">
    <property type="entry name" value="RESPONSE_REGULATORY"/>
    <property type="match status" value="1"/>
</dbReference>
<dbReference type="Gene3D" id="1.10.10.60">
    <property type="entry name" value="Homeodomain-like"/>
    <property type="match status" value="2"/>
</dbReference>
<dbReference type="CDD" id="cd17536">
    <property type="entry name" value="REC_YesN-like"/>
    <property type="match status" value="1"/>
</dbReference>
<dbReference type="Pfam" id="PF12833">
    <property type="entry name" value="HTH_18"/>
    <property type="match status" value="1"/>
</dbReference>
<dbReference type="Pfam" id="PF00072">
    <property type="entry name" value="Response_reg"/>
    <property type="match status" value="1"/>
</dbReference>
<dbReference type="Proteomes" id="UP000184386">
    <property type="component" value="Unassembled WGS sequence"/>
</dbReference>
<dbReference type="PANTHER" id="PTHR43280:SF10">
    <property type="entry name" value="REGULATORY PROTEIN POCR"/>
    <property type="match status" value="1"/>
</dbReference>
<keyword evidence="2" id="KW-0805">Transcription regulation</keyword>
<feature type="modified residue" description="4-aspartylphosphate" evidence="6">
    <location>
        <position position="55"/>
    </location>
</feature>
<dbReference type="Gene3D" id="3.40.50.2300">
    <property type="match status" value="1"/>
</dbReference>
<comment type="function">
    <text evidence="5">May play the central regulatory role in sporulation. It may be an element of the effector pathway responsible for the activation of sporulation genes in response to nutritional stress. Spo0A may act in concert with spo0H (a sigma factor) to control the expression of some genes that are critical to the sporulation process.</text>
</comment>
<evidence type="ECO:0000313" key="9">
    <source>
        <dbReference type="EMBL" id="SHK16937.1"/>
    </source>
</evidence>
<organism evidence="9 10">
    <name type="scientific">Anaerocolumna jejuensis DSM 15929</name>
    <dbReference type="NCBI Taxonomy" id="1121322"/>
    <lineage>
        <taxon>Bacteria</taxon>
        <taxon>Bacillati</taxon>
        <taxon>Bacillota</taxon>
        <taxon>Clostridia</taxon>
        <taxon>Lachnospirales</taxon>
        <taxon>Lachnospiraceae</taxon>
        <taxon>Anaerocolumna</taxon>
    </lineage>
</organism>
<evidence type="ECO:0000256" key="5">
    <source>
        <dbReference type="ARBA" id="ARBA00024867"/>
    </source>
</evidence>
<proteinExistence type="predicted"/>
<dbReference type="InterPro" id="IPR018060">
    <property type="entry name" value="HTH_AraC"/>
</dbReference>
<evidence type="ECO:0000256" key="4">
    <source>
        <dbReference type="ARBA" id="ARBA00023163"/>
    </source>
</evidence>
<dbReference type="GO" id="GO:0000160">
    <property type="term" value="P:phosphorelay signal transduction system"/>
    <property type="evidence" value="ECO:0007669"/>
    <property type="project" value="InterPro"/>
</dbReference>
<dbReference type="PROSITE" id="PS01124">
    <property type="entry name" value="HTH_ARAC_FAMILY_2"/>
    <property type="match status" value="1"/>
</dbReference>
<dbReference type="AlphaFoldDB" id="A0A1M6QA15"/>
<dbReference type="InterPro" id="IPR001789">
    <property type="entry name" value="Sig_transdc_resp-reg_receiver"/>
</dbReference>
<keyword evidence="3" id="KW-0238">DNA-binding</keyword>
<dbReference type="InterPro" id="IPR009057">
    <property type="entry name" value="Homeodomain-like_sf"/>
</dbReference>